<reference evidence="2 3" key="1">
    <citation type="submission" date="2023-04" db="EMBL/GenBank/DDBJ databases">
        <title>Funneling lignin-derived compounds into biodiesel using alkali-halophilic Citricoccus sp. P2.</title>
        <authorList>
            <person name="Luo C.-B."/>
        </authorList>
    </citation>
    <scope>NUCLEOTIDE SEQUENCE [LARGE SCALE GENOMIC DNA]</scope>
    <source>
        <strain evidence="2 3">P2</strain>
    </source>
</reference>
<dbReference type="EMBL" id="CP121252">
    <property type="protein sequence ID" value="WFP16040.1"/>
    <property type="molecule type" value="Genomic_DNA"/>
</dbReference>
<evidence type="ECO:0000313" key="3">
    <source>
        <dbReference type="Proteomes" id="UP001219037"/>
    </source>
</evidence>
<organism evidence="2 3">
    <name type="scientific">Citricoccus muralis</name>
    <dbReference type="NCBI Taxonomy" id="169134"/>
    <lineage>
        <taxon>Bacteria</taxon>
        <taxon>Bacillati</taxon>
        <taxon>Actinomycetota</taxon>
        <taxon>Actinomycetes</taxon>
        <taxon>Micrococcales</taxon>
        <taxon>Micrococcaceae</taxon>
        <taxon>Citricoccus</taxon>
    </lineage>
</organism>
<evidence type="ECO:0000313" key="2">
    <source>
        <dbReference type="EMBL" id="WFP16040.1"/>
    </source>
</evidence>
<proteinExistence type="predicted"/>
<accession>A0ABY8H4I0</accession>
<keyword evidence="1" id="KW-0812">Transmembrane</keyword>
<keyword evidence="1" id="KW-0472">Membrane</keyword>
<name>A0ABY8H4I0_9MICC</name>
<evidence type="ECO:0000256" key="1">
    <source>
        <dbReference type="SAM" id="Phobius"/>
    </source>
</evidence>
<gene>
    <name evidence="2" type="ORF">P8192_11665</name>
</gene>
<sequence>MSIVQIPLRLTTGAFVLNSGLNKRNLTDEQAEGLRQMAEKGLPAVKDMDAATFRRFLTYSEIGVGAALLLPVVPGWVAGTALSAFSAGLVNMYLNTPEMTEDDGVRPSQEGTSVAKDVIMLGAGVAVTLDSLVNRKASKRKAAAKRARKISDAKSEKVEAIQEAAADRVDAINQAREEQVDALRKARKDLKAQRKGK</sequence>
<keyword evidence="3" id="KW-1185">Reference proteome</keyword>
<feature type="transmembrane region" description="Helical" evidence="1">
    <location>
        <begin position="64"/>
        <end position="94"/>
    </location>
</feature>
<dbReference type="RefSeq" id="WP_278157207.1">
    <property type="nucleotide sequence ID" value="NZ_CP121252.1"/>
</dbReference>
<dbReference type="Proteomes" id="UP001219037">
    <property type="component" value="Chromosome"/>
</dbReference>
<protein>
    <submittedName>
        <fullName evidence="2">Uncharacterized protein</fullName>
    </submittedName>
</protein>
<keyword evidence="1" id="KW-1133">Transmembrane helix</keyword>